<keyword evidence="1 2" id="KW-0694">RNA-binding</keyword>
<dbReference type="GO" id="GO:0019843">
    <property type="term" value="F:rRNA binding"/>
    <property type="evidence" value="ECO:0007669"/>
    <property type="project" value="TreeGrafter"/>
</dbReference>
<name>T0L1P7_COLGC</name>
<dbReference type="AlphaFoldDB" id="T0L1P7"/>
<dbReference type="InterPro" id="IPR012677">
    <property type="entry name" value="Nucleotide-bd_a/b_plait_sf"/>
</dbReference>
<evidence type="ECO:0000256" key="3">
    <source>
        <dbReference type="SAM" id="MobiDB-lite"/>
    </source>
</evidence>
<dbReference type="HOGENOM" id="CLU_037639_0_2_1"/>
<feature type="domain" description="RRM" evidence="4">
    <location>
        <begin position="201"/>
        <end position="284"/>
    </location>
</feature>
<accession>T0L1P7</accession>
<dbReference type="SUPFAM" id="SSF54928">
    <property type="entry name" value="RNA-binding domain, RBD"/>
    <property type="match status" value="1"/>
</dbReference>
<feature type="compositionally biased region" description="Polar residues" evidence="3">
    <location>
        <begin position="349"/>
        <end position="358"/>
    </location>
</feature>
<organism evidence="5 6">
    <name type="scientific">Colletotrichum gloeosporioides (strain Cg-14)</name>
    <name type="common">Anthracnose fungus</name>
    <name type="synonym">Glomerella cingulata</name>
    <dbReference type="NCBI Taxonomy" id="1237896"/>
    <lineage>
        <taxon>Eukaryota</taxon>
        <taxon>Fungi</taxon>
        <taxon>Dikarya</taxon>
        <taxon>Ascomycota</taxon>
        <taxon>Pezizomycotina</taxon>
        <taxon>Sordariomycetes</taxon>
        <taxon>Hypocreomycetidae</taxon>
        <taxon>Glomerellales</taxon>
        <taxon>Glomerellaceae</taxon>
        <taxon>Colletotrichum</taxon>
        <taxon>Colletotrichum gloeosporioides species complex</taxon>
    </lineage>
</organism>
<dbReference type="InterPro" id="IPR000504">
    <property type="entry name" value="RRM_dom"/>
</dbReference>
<feature type="compositionally biased region" description="Basic residues" evidence="3">
    <location>
        <begin position="105"/>
        <end position="114"/>
    </location>
</feature>
<evidence type="ECO:0000256" key="1">
    <source>
        <dbReference type="ARBA" id="ARBA00022884"/>
    </source>
</evidence>
<dbReference type="Proteomes" id="UP000015530">
    <property type="component" value="Unassembled WGS sequence"/>
</dbReference>
<evidence type="ECO:0000259" key="4">
    <source>
        <dbReference type="PROSITE" id="PS50102"/>
    </source>
</evidence>
<proteinExistence type="predicted"/>
<comment type="caution">
    <text evidence="5">The sequence shown here is derived from an EMBL/GenBank/DDBJ whole genome shotgun (WGS) entry which is preliminary data.</text>
</comment>
<dbReference type="GO" id="GO:0005730">
    <property type="term" value="C:nucleolus"/>
    <property type="evidence" value="ECO:0007669"/>
    <property type="project" value="TreeGrafter"/>
</dbReference>
<evidence type="ECO:0000313" key="5">
    <source>
        <dbReference type="EMBL" id="EQB58833.1"/>
    </source>
</evidence>
<dbReference type="STRING" id="1237896.T0L1P7"/>
<protein>
    <recommendedName>
        <fullName evidence="4">RRM domain-containing protein</fullName>
    </recommendedName>
</protein>
<feature type="compositionally biased region" description="Basic residues" evidence="3">
    <location>
        <begin position="313"/>
        <end position="322"/>
    </location>
</feature>
<dbReference type="OrthoDB" id="167718at2759"/>
<evidence type="ECO:0000313" key="6">
    <source>
        <dbReference type="Proteomes" id="UP000015530"/>
    </source>
</evidence>
<dbReference type="OMA" id="IKAHFAS"/>
<feature type="compositionally biased region" description="Basic and acidic residues" evidence="3">
    <location>
        <begin position="326"/>
        <end position="346"/>
    </location>
</feature>
<gene>
    <name evidence="5" type="ORF">CGLO_00859</name>
</gene>
<dbReference type="FunFam" id="3.30.70.330:FF:000376">
    <property type="entry name" value="Putative RNA binding protein"/>
    <property type="match status" value="1"/>
</dbReference>
<dbReference type="SMART" id="SM00360">
    <property type="entry name" value="RRM"/>
    <property type="match status" value="1"/>
</dbReference>
<sequence length="368" mass="40944">MASAELSKKRKRADDDAAAAKKSKSDKKDKKEKKEKKVKAAASTEDETAPATDEFIALEESKKDKKERKRKEKEARKAAAAAEEQEEAADVSAMDVDPPADGEKKKKKDKKSKKAKTEETAEEAAAPVEEGVKEEKKSKKDKKKEAKTKEEAKPETNGEEKSKKKDKKSKKTKEEPTAPAPASAAEEQEEEPADGGKREKYIVFVGNLPYTANKESIRAHFSAYNPSAVRCLNKDNDPNVCRGIAFLEFSNGSNMRTCLDKMHHTEFDDGLSPARRINLELSYALPSTPPPPSSTDPYANQGLSYSAGGGGKSKFRREKIKSRNVQLDENRVKRMQKEEEYKKQRVSEGGTNTQQDSIHPSRLALMHQ</sequence>
<evidence type="ECO:0000256" key="2">
    <source>
        <dbReference type="PROSITE-ProRule" id="PRU00176"/>
    </source>
</evidence>
<feature type="compositionally biased region" description="Basic residues" evidence="3">
    <location>
        <begin position="21"/>
        <end position="39"/>
    </location>
</feature>
<dbReference type="GO" id="GO:0042274">
    <property type="term" value="P:ribosomal small subunit biogenesis"/>
    <property type="evidence" value="ECO:0007669"/>
    <property type="project" value="TreeGrafter"/>
</dbReference>
<feature type="region of interest" description="Disordered" evidence="3">
    <location>
        <begin position="1"/>
        <end position="195"/>
    </location>
</feature>
<feature type="compositionally biased region" description="Basic and acidic residues" evidence="3">
    <location>
        <begin position="130"/>
        <end position="163"/>
    </location>
</feature>
<dbReference type="EMBL" id="AMYD01000199">
    <property type="protein sequence ID" value="EQB58833.1"/>
    <property type="molecule type" value="Genomic_DNA"/>
</dbReference>
<reference evidence="6" key="1">
    <citation type="journal article" date="2013" name="Mol. Plant Microbe Interact.">
        <title>Global aspects of pacC regulation of pathogenicity genes in Colletotrichum gloeosporioides as revealed by transcriptome analysis.</title>
        <authorList>
            <person name="Alkan N."/>
            <person name="Meng X."/>
            <person name="Friedlander G."/>
            <person name="Reuveni E."/>
            <person name="Sukno S."/>
            <person name="Sherman A."/>
            <person name="Thon M."/>
            <person name="Fluhr R."/>
            <person name="Prusky D."/>
        </authorList>
    </citation>
    <scope>NUCLEOTIDE SEQUENCE [LARGE SCALE GENOMIC DNA]</scope>
    <source>
        <strain evidence="6">Cg-14</strain>
    </source>
</reference>
<dbReference type="PANTHER" id="PTHR23236:SF51">
    <property type="entry name" value="NUCLEOLAR PROTEIN 6"/>
    <property type="match status" value="1"/>
</dbReference>
<dbReference type="Gene3D" id="3.30.70.330">
    <property type="match status" value="1"/>
</dbReference>
<dbReference type="PANTHER" id="PTHR23236">
    <property type="entry name" value="EUKARYOTIC TRANSLATION INITIATION FACTOR 4B/4H"/>
    <property type="match status" value="1"/>
</dbReference>
<dbReference type="Pfam" id="PF00076">
    <property type="entry name" value="RRM_1"/>
    <property type="match status" value="1"/>
</dbReference>
<dbReference type="InterPro" id="IPR035979">
    <property type="entry name" value="RBD_domain_sf"/>
</dbReference>
<feature type="region of interest" description="Disordered" evidence="3">
    <location>
        <begin position="283"/>
        <end position="368"/>
    </location>
</feature>
<dbReference type="PROSITE" id="PS50102">
    <property type="entry name" value="RRM"/>
    <property type="match status" value="1"/>
</dbReference>